<dbReference type="GO" id="GO:0003824">
    <property type="term" value="F:catalytic activity"/>
    <property type="evidence" value="ECO:0007669"/>
    <property type="project" value="InterPro"/>
</dbReference>
<evidence type="ECO:0000259" key="2">
    <source>
        <dbReference type="Pfam" id="PF00561"/>
    </source>
</evidence>
<gene>
    <name evidence="3" type="ORF">ATK86_0866</name>
</gene>
<keyword evidence="1" id="KW-0812">Transmembrane</keyword>
<proteinExistence type="predicted"/>
<dbReference type="OrthoDB" id="27092at2"/>
<dbReference type="InterPro" id="IPR000639">
    <property type="entry name" value="Epox_hydrolase-like"/>
</dbReference>
<dbReference type="AlphaFoldDB" id="A0A2N3WYC7"/>
<dbReference type="Gene3D" id="3.40.50.1820">
    <property type="entry name" value="alpha/beta hydrolase"/>
    <property type="match status" value="1"/>
</dbReference>
<dbReference type="PANTHER" id="PTHR46438">
    <property type="entry name" value="ALPHA/BETA-HYDROLASES SUPERFAMILY PROTEIN"/>
    <property type="match status" value="1"/>
</dbReference>
<dbReference type="SUPFAM" id="SSF53474">
    <property type="entry name" value="alpha/beta-Hydrolases"/>
    <property type="match status" value="1"/>
</dbReference>
<keyword evidence="1" id="KW-1133">Transmembrane helix</keyword>
<dbReference type="PANTHER" id="PTHR46438:SF11">
    <property type="entry name" value="LIPASE-RELATED"/>
    <property type="match status" value="1"/>
</dbReference>
<reference evidence="3 4" key="1">
    <citation type="submission" date="2017-12" db="EMBL/GenBank/DDBJ databases">
        <title>Sequencing the genomes of 1000 Actinobacteria strains.</title>
        <authorList>
            <person name="Klenk H.-P."/>
        </authorList>
    </citation>
    <scope>NUCLEOTIDE SEQUENCE [LARGE SCALE GENOMIC DNA]</scope>
    <source>
        <strain evidence="3 4">DSM 44489</strain>
    </source>
</reference>
<dbReference type="PRINTS" id="PR00111">
    <property type="entry name" value="ABHYDROLASE"/>
</dbReference>
<dbReference type="PRINTS" id="PR00412">
    <property type="entry name" value="EPOXHYDRLASE"/>
</dbReference>
<dbReference type="RefSeq" id="WP_101463235.1">
    <property type="nucleotide sequence ID" value="NZ_PJMW01000001.1"/>
</dbReference>
<dbReference type="Pfam" id="PF00561">
    <property type="entry name" value="Abhydrolase_1"/>
    <property type="match status" value="1"/>
</dbReference>
<dbReference type="InterPro" id="IPR029058">
    <property type="entry name" value="AB_hydrolase_fold"/>
</dbReference>
<keyword evidence="4" id="KW-1185">Reference proteome</keyword>
<accession>A0A2N3WYC7</accession>
<evidence type="ECO:0000256" key="1">
    <source>
        <dbReference type="SAM" id="Phobius"/>
    </source>
</evidence>
<feature type="domain" description="AB hydrolase-1" evidence="2">
    <location>
        <begin position="105"/>
        <end position="344"/>
    </location>
</feature>
<sequence length="363" mass="39970">MAEAIGRHDLDGAPADHADILARWDLFHFLRTGTALAAFALIIALVVWRVERRKPRFRRADEGAALPWVDHDDVVTWLPSEGSPGMRYFEFRGTSIAYDEAGAGPPIVFLHNLGGDRHIWRAQFDALRQTHRVFAIDLIGYGDSDAPDDGYTVENYLAMVIAFFEEHDLREVTLVGHCFGSALSLLYAQRDPERVRSLVLSSPLTPATLRPTRTAWAARLGRRVHIDSLLARVRIPGPLAGLIVAEQLGSEKAPHAAETVAHLRESWTEPRRLMVTAAISREIPRLGELDEFVPPQDFPPITTVWGSRNRVLCARAGAMLNQTLTPSRAIVIDGAGHLVMVEAPDQVTAAVLAAATAIRVVDS</sequence>
<comment type="caution">
    <text evidence="3">The sequence shown here is derived from an EMBL/GenBank/DDBJ whole genome shotgun (WGS) entry which is preliminary data.</text>
</comment>
<dbReference type="Proteomes" id="UP000233766">
    <property type="component" value="Unassembled WGS sequence"/>
</dbReference>
<keyword evidence="1" id="KW-0472">Membrane</keyword>
<protein>
    <submittedName>
        <fullName evidence="3">Pimeloyl-ACP methyl ester carboxylesterase</fullName>
    </submittedName>
</protein>
<dbReference type="EMBL" id="PJMW01000001">
    <property type="protein sequence ID" value="PKV98838.1"/>
    <property type="molecule type" value="Genomic_DNA"/>
</dbReference>
<name>A0A2N3WYC7_9NOCA</name>
<organism evidence="3 4">
    <name type="scientific">Nocardia fluminea</name>
    <dbReference type="NCBI Taxonomy" id="134984"/>
    <lineage>
        <taxon>Bacteria</taxon>
        <taxon>Bacillati</taxon>
        <taxon>Actinomycetota</taxon>
        <taxon>Actinomycetes</taxon>
        <taxon>Mycobacteriales</taxon>
        <taxon>Nocardiaceae</taxon>
        <taxon>Nocardia</taxon>
    </lineage>
</organism>
<feature type="transmembrane region" description="Helical" evidence="1">
    <location>
        <begin position="29"/>
        <end position="50"/>
    </location>
</feature>
<evidence type="ECO:0000313" key="4">
    <source>
        <dbReference type="Proteomes" id="UP000233766"/>
    </source>
</evidence>
<evidence type="ECO:0000313" key="3">
    <source>
        <dbReference type="EMBL" id="PKV98838.1"/>
    </source>
</evidence>
<dbReference type="InterPro" id="IPR000073">
    <property type="entry name" value="AB_hydrolase_1"/>
</dbReference>